<dbReference type="OrthoDB" id="71706at2759"/>
<keyword evidence="2" id="KW-1185">Reference proteome</keyword>
<dbReference type="AlphaFoldDB" id="A0A225UN20"/>
<gene>
    <name evidence="1" type="ORF">PHMEG_00035936</name>
</gene>
<dbReference type="Proteomes" id="UP000198211">
    <property type="component" value="Unassembled WGS sequence"/>
</dbReference>
<sequence>MATPDRHKFALPFIFDVPIRQTRQSTLIETVVVPVGGKTGATTDTKAVSTLSKEEKKRRRTCKIEGCRNYIVRKGLCCRHGDGGKHCEVNGCIKPAYERTHNLYKLHFVKLRNNNYSEM</sequence>
<reference evidence="2" key="1">
    <citation type="submission" date="2017-03" db="EMBL/GenBank/DDBJ databases">
        <title>Phytopthora megakarya and P. palmivora, two closely related causual agents of cacao black pod achieved similar genome size and gene model numbers by different mechanisms.</title>
        <authorList>
            <person name="Ali S."/>
            <person name="Shao J."/>
            <person name="Larry D.J."/>
            <person name="Kronmiller B."/>
            <person name="Shen D."/>
            <person name="Strem M.D."/>
            <person name="Melnick R.L."/>
            <person name="Guiltinan M.J."/>
            <person name="Tyler B.M."/>
            <person name="Meinhardt L.W."/>
            <person name="Bailey B.A."/>
        </authorList>
    </citation>
    <scope>NUCLEOTIDE SEQUENCE [LARGE SCALE GENOMIC DNA]</scope>
    <source>
        <strain evidence="2">zdho120</strain>
    </source>
</reference>
<evidence type="ECO:0000313" key="1">
    <source>
        <dbReference type="EMBL" id="OWY94358.1"/>
    </source>
</evidence>
<dbReference type="EMBL" id="NBNE01014512">
    <property type="protein sequence ID" value="OWY94358.1"/>
    <property type="molecule type" value="Genomic_DNA"/>
</dbReference>
<protein>
    <submittedName>
        <fullName evidence="1">Uncharacterized protein</fullName>
    </submittedName>
</protein>
<accession>A0A225UN20</accession>
<proteinExistence type="predicted"/>
<name>A0A225UN20_9STRA</name>
<organism evidence="1 2">
    <name type="scientific">Phytophthora megakarya</name>
    <dbReference type="NCBI Taxonomy" id="4795"/>
    <lineage>
        <taxon>Eukaryota</taxon>
        <taxon>Sar</taxon>
        <taxon>Stramenopiles</taxon>
        <taxon>Oomycota</taxon>
        <taxon>Peronosporomycetes</taxon>
        <taxon>Peronosporales</taxon>
        <taxon>Peronosporaceae</taxon>
        <taxon>Phytophthora</taxon>
    </lineage>
</organism>
<evidence type="ECO:0000313" key="2">
    <source>
        <dbReference type="Proteomes" id="UP000198211"/>
    </source>
</evidence>
<comment type="caution">
    <text evidence="1">The sequence shown here is derived from an EMBL/GenBank/DDBJ whole genome shotgun (WGS) entry which is preliminary data.</text>
</comment>